<dbReference type="SUPFAM" id="SSF51735">
    <property type="entry name" value="NAD(P)-binding Rossmann-fold domains"/>
    <property type="match status" value="1"/>
</dbReference>
<evidence type="ECO:0000259" key="3">
    <source>
        <dbReference type="Pfam" id="PF04321"/>
    </source>
</evidence>
<dbReference type="InterPro" id="IPR029903">
    <property type="entry name" value="RmlD-like-bd"/>
</dbReference>
<dbReference type="EC" id="1.1.1.133" evidence="2"/>
<dbReference type="PANTHER" id="PTHR10491:SF4">
    <property type="entry name" value="METHIONINE ADENOSYLTRANSFERASE 2 SUBUNIT BETA"/>
    <property type="match status" value="1"/>
</dbReference>
<dbReference type="Proteomes" id="UP000260925">
    <property type="component" value="Unassembled WGS sequence"/>
</dbReference>
<gene>
    <name evidence="4" type="primary">rfbD</name>
    <name evidence="4" type="ORF">DCL06_00980</name>
</gene>
<evidence type="ECO:0000313" key="4">
    <source>
        <dbReference type="EMBL" id="HAF71707.1"/>
    </source>
</evidence>
<keyword evidence="2" id="KW-0521">NADP</keyword>
<dbReference type="AlphaFoldDB" id="A0A3B9QSJ6"/>
<reference evidence="4 5" key="1">
    <citation type="journal article" date="2018" name="Nat. Biotechnol.">
        <title>A standardized bacterial taxonomy based on genome phylogeny substantially revises the tree of life.</title>
        <authorList>
            <person name="Parks D.H."/>
            <person name="Chuvochina M."/>
            <person name="Waite D.W."/>
            <person name="Rinke C."/>
            <person name="Skarshewski A."/>
            <person name="Chaumeil P.A."/>
            <person name="Hugenholtz P."/>
        </authorList>
    </citation>
    <scope>NUCLEOTIDE SEQUENCE [LARGE SCALE GENOMIC DNA]</scope>
    <source>
        <strain evidence="4">UBA9851</strain>
    </source>
</reference>
<dbReference type="InterPro" id="IPR005913">
    <property type="entry name" value="dTDP_dehydrorham_reduct"/>
</dbReference>
<organism evidence="4 5">
    <name type="scientific">Corynebacterium variabile</name>
    <dbReference type="NCBI Taxonomy" id="1727"/>
    <lineage>
        <taxon>Bacteria</taxon>
        <taxon>Bacillati</taxon>
        <taxon>Actinomycetota</taxon>
        <taxon>Actinomycetes</taxon>
        <taxon>Mycobacteriales</taxon>
        <taxon>Corynebacteriaceae</taxon>
        <taxon>Corynebacterium</taxon>
    </lineage>
</organism>
<protein>
    <recommendedName>
        <fullName evidence="2">dTDP-4-dehydrorhamnose reductase</fullName>
        <ecNumber evidence="2">1.1.1.133</ecNumber>
    </recommendedName>
</protein>
<dbReference type="GO" id="GO:0005829">
    <property type="term" value="C:cytosol"/>
    <property type="evidence" value="ECO:0007669"/>
    <property type="project" value="TreeGrafter"/>
</dbReference>
<dbReference type="NCBIfam" id="TIGR01214">
    <property type="entry name" value="rmlD"/>
    <property type="match status" value="1"/>
</dbReference>
<evidence type="ECO:0000256" key="2">
    <source>
        <dbReference type="RuleBase" id="RU364082"/>
    </source>
</evidence>
<dbReference type="UniPathway" id="UPA00124"/>
<dbReference type="Gene3D" id="3.40.50.720">
    <property type="entry name" value="NAD(P)-binding Rossmann-like Domain"/>
    <property type="match status" value="1"/>
</dbReference>
<dbReference type="GO" id="GO:0008831">
    <property type="term" value="F:dTDP-4-dehydrorhamnose reductase activity"/>
    <property type="evidence" value="ECO:0007669"/>
    <property type="project" value="UniProtKB-EC"/>
</dbReference>
<proteinExistence type="inferred from homology"/>
<dbReference type="CDD" id="cd05254">
    <property type="entry name" value="dTDP_HR_like_SDR_e"/>
    <property type="match status" value="1"/>
</dbReference>
<sequence>MQALQVPWPSVNSLTGRIAVTGAAGQVGRELVALGGTPLTRETLDLASSPEQLREAALRCFAGKDAVINCAAWTDVDGAEDPADRATVEAVNATAPGILADAATQVGARFLHLSTDYVFPGTPPETGREWAPEDPTGPLNAYGATKAAGERGVLEHGGTVVRTAWVWSGPHAPGRDFVATMAGLAERGVDPKVVDDQTGRPTYAADLAAGLWALSQQEGPLPAVLHYTNSGDPVTWCGLAREVFRLLGHDPQRVTPCGSDEWPAPARRPEWSVLDLAAWRETVGEPPTWRTALARGLG</sequence>
<dbReference type="InterPro" id="IPR036291">
    <property type="entry name" value="NAD(P)-bd_dom_sf"/>
</dbReference>
<dbReference type="PANTHER" id="PTHR10491">
    <property type="entry name" value="DTDP-4-DEHYDRORHAMNOSE REDUCTASE"/>
    <property type="match status" value="1"/>
</dbReference>
<dbReference type="EMBL" id="DMDD01000029">
    <property type="protein sequence ID" value="HAF71707.1"/>
    <property type="molecule type" value="Genomic_DNA"/>
</dbReference>
<feature type="domain" description="RmlD-like substrate binding" evidence="3">
    <location>
        <begin position="17"/>
        <end position="295"/>
    </location>
</feature>
<dbReference type="Pfam" id="PF04321">
    <property type="entry name" value="RmlD_sub_bind"/>
    <property type="match status" value="1"/>
</dbReference>
<name>A0A3B9QSJ6_9CORY</name>
<comment type="caution">
    <text evidence="4">The sequence shown here is derived from an EMBL/GenBank/DDBJ whole genome shotgun (WGS) entry which is preliminary data.</text>
</comment>
<keyword evidence="2" id="KW-0560">Oxidoreductase</keyword>
<dbReference type="GO" id="GO:0019305">
    <property type="term" value="P:dTDP-rhamnose biosynthetic process"/>
    <property type="evidence" value="ECO:0007669"/>
    <property type="project" value="UniProtKB-UniPathway"/>
</dbReference>
<comment type="similarity">
    <text evidence="1 2">Belongs to the dTDP-4-dehydrorhamnose reductase family.</text>
</comment>
<evidence type="ECO:0000313" key="5">
    <source>
        <dbReference type="Proteomes" id="UP000260925"/>
    </source>
</evidence>
<evidence type="ECO:0000256" key="1">
    <source>
        <dbReference type="ARBA" id="ARBA00010944"/>
    </source>
</evidence>
<comment type="pathway">
    <text evidence="2">Carbohydrate biosynthesis; dTDP-L-rhamnose biosynthesis.</text>
</comment>
<comment type="function">
    <text evidence="2">Catalyzes the reduction of dTDP-6-deoxy-L-lyxo-4-hexulose to yield dTDP-L-rhamnose.</text>
</comment>
<accession>A0A3B9QSJ6</accession>
<dbReference type="Gene3D" id="3.90.25.10">
    <property type="entry name" value="UDP-galactose 4-epimerase, domain 1"/>
    <property type="match status" value="1"/>
</dbReference>